<dbReference type="Proteomes" id="UP000479132">
    <property type="component" value="Unassembled WGS sequence"/>
</dbReference>
<sequence>MKFYKAIRRLTIISSVLFAIPALVQAQLSLDGELRPRTEYRNGYRTVRTADMDPAFFTSQRARLTLQYKTDLYKIKVAGQDVRTWGEVAQLQDNPNVNIHEVWAQLKVTDAMDLKLGRQELIYDDHRLLGSVNWTQQARSHDALVVKVDNNNFKLDLGAAYNQEAQNVIGNTYTMNNYKVLSYLWLHKKMDAFNISVIGITDGFQVTDATNFRYTYGTHLAYNKDAFNASGSIYLQNGDDNMRTDISAWMYAVKAGYNFGSFGLTAGYDYLSGGSVNDNNPQRNVFNTLYATNHKFYGNMDYFLNVPNDTQLGGLQDIYLKATYTASEKTTLSLTYHNFALAEEVSATSSLDKGLGAEFDFNLSHSFSDDIALKMGYSLLSSTDSMERIKGVPGAESTQHWGWVMLSVTPSFIK</sequence>
<accession>A0A6M1SZU0</accession>
<proteinExistence type="predicted"/>
<evidence type="ECO:0000313" key="3">
    <source>
        <dbReference type="EMBL" id="NGP88786.1"/>
    </source>
</evidence>
<dbReference type="RefSeq" id="WP_165268869.1">
    <property type="nucleotide sequence ID" value="NZ_JAALLS010000012.1"/>
</dbReference>
<dbReference type="EMBL" id="JAALLS010000012">
    <property type="protein sequence ID" value="NGP88786.1"/>
    <property type="molecule type" value="Genomic_DNA"/>
</dbReference>
<feature type="chain" id="PRO_5026764982" evidence="1">
    <location>
        <begin position="27"/>
        <end position="414"/>
    </location>
</feature>
<dbReference type="InterPro" id="IPR025388">
    <property type="entry name" value="Alginate_export_dom"/>
</dbReference>
<name>A0A6M1SZU0_9BACT</name>
<feature type="domain" description="Alginate export" evidence="2">
    <location>
        <begin position="27"/>
        <end position="384"/>
    </location>
</feature>
<dbReference type="Pfam" id="PF13372">
    <property type="entry name" value="Alginate_exp"/>
    <property type="match status" value="1"/>
</dbReference>
<gene>
    <name evidence="3" type="ORF">G3569_10490</name>
</gene>
<dbReference type="SUPFAM" id="SSF56935">
    <property type="entry name" value="Porins"/>
    <property type="match status" value="1"/>
</dbReference>
<protein>
    <submittedName>
        <fullName evidence="3">Porin</fullName>
    </submittedName>
</protein>
<evidence type="ECO:0000256" key="1">
    <source>
        <dbReference type="SAM" id="SignalP"/>
    </source>
</evidence>
<evidence type="ECO:0000259" key="2">
    <source>
        <dbReference type="Pfam" id="PF13372"/>
    </source>
</evidence>
<keyword evidence="4" id="KW-1185">Reference proteome</keyword>
<evidence type="ECO:0000313" key="4">
    <source>
        <dbReference type="Proteomes" id="UP000479132"/>
    </source>
</evidence>
<organism evidence="3 4">
    <name type="scientific">Fodinibius halophilus</name>
    <dbReference type="NCBI Taxonomy" id="1736908"/>
    <lineage>
        <taxon>Bacteria</taxon>
        <taxon>Pseudomonadati</taxon>
        <taxon>Balneolota</taxon>
        <taxon>Balneolia</taxon>
        <taxon>Balneolales</taxon>
        <taxon>Balneolaceae</taxon>
        <taxon>Fodinibius</taxon>
    </lineage>
</organism>
<keyword evidence="1" id="KW-0732">Signal</keyword>
<feature type="signal peptide" evidence="1">
    <location>
        <begin position="1"/>
        <end position="26"/>
    </location>
</feature>
<reference evidence="3 4" key="1">
    <citation type="submission" date="2020-02" db="EMBL/GenBank/DDBJ databases">
        <title>Aliifodinibius halophilus 2W32, complete genome.</title>
        <authorList>
            <person name="Li Y."/>
            <person name="Wu S."/>
        </authorList>
    </citation>
    <scope>NUCLEOTIDE SEQUENCE [LARGE SCALE GENOMIC DNA]</scope>
    <source>
        <strain evidence="3 4">2W32</strain>
    </source>
</reference>
<comment type="caution">
    <text evidence="3">The sequence shown here is derived from an EMBL/GenBank/DDBJ whole genome shotgun (WGS) entry which is preliminary data.</text>
</comment>
<dbReference type="AlphaFoldDB" id="A0A6M1SZU0"/>